<dbReference type="Proteomes" id="UP000006281">
    <property type="component" value="Chromosome"/>
</dbReference>
<dbReference type="KEGG" id="sesp:BN6_06120"/>
<dbReference type="EMBL" id="HE804045">
    <property type="protein sequence ID" value="CCH27941.1"/>
    <property type="molecule type" value="Genomic_DNA"/>
</dbReference>
<dbReference type="PATRIC" id="fig|1179773.3.peg.617"/>
<evidence type="ECO:0000313" key="2">
    <source>
        <dbReference type="EMBL" id="CCH27941.1"/>
    </source>
</evidence>
<name>K0JQJ8_SACES</name>
<accession>K0JQJ8</accession>
<sequence length="150" mass="16188">MNRSFVDRCGTRPSTLTTSAAKLPGTFRRCRQVGRRDRSKWFRQQLPRVSRRSPLRGPGGLLSGTRRTGPAGGTARRPVMSAGTESGATGPVPVTAREDRGIPVEARVCPILRTVLDGHARDRAEVRLVLLARLAAPLPAQAGSAQRRAT</sequence>
<proteinExistence type="predicted"/>
<evidence type="ECO:0000256" key="1">
    <source>
        <dbReference type="SAM" id="MobiDB-lite"/>
    </source>
</evidence>
<dbReference type="STRING" id="1179773.BN6_06120"/>
<organism evidence="2 3">
    <name type="scientific">Saccharothrix espanaensis (strain ATCC 51144 / DSM 44229 / JCM 9112 / NBRC 15066 / NRRL 15764)</name>
    <dbReference type="NCBI Taxonomy" id="1179773"/>
    <lineage>
        <taxon>Bacteria</taxon>
        <taxon>Bacillati</taxon>
        <taxon>Actinomycetota</taxon>
        <taxon>Actinomycetes</taxon>
        <taxon>Pseudonocardiales</taxon>
        <taxon>Pseudonocardiaceae</taxon>
        <taxon>Saccharothrix</taxon>
    </lineage>
</organism>
<feature type="compositionally biased region" description="Low complexity" evidence="1">
    <location>
        <begin position="63"/>
        <end position="78"/>
    </location>
</feature>
<gene>
    <name evidence="2" type="ordered locus">BN6_06120</name>
</gene>
<keyword evidence="3" id="KW-1185">Reference proteome</keyword>
<protein>
    <submittedName>
        <fullName evidence="2">Uncharacterized protein</fullName>
    </submittedName>
</protein>
<dbReference type="AlphaFoldDB" id="K0JQJ8"/>
<evidence type="ECO:0000313" key="3">
    <source>
        <dbReference type="Proteomes" id="UP000006281"/>
    </source>
</evidence>
<feature type="region of interest" description="Disordered" evidence="1">
    <location>
        <begin position="50"/>
        <end position="98"/>
    </location>
</feature>
<reference evidence="2 3" key="1">
    <citation type="journal article" date="2012" name="BMC Genomics">
        <title>Complete genome sequence of Saccharothrix espanaensis DSM 44229T and comparison to the other completely sequenced Pseudonocardiaceae.</title>
        <authorList>
            <person name="Strobel T."/>
            <person name="Al-Dilaimi A."/>
            <person name="Blom J."/>
            <person name="Gessner A."/>
            <person name="Kalinowski J."/>
            <person name="Luzhetska M."/>
            <person name="Puhler A."/>
            <person name="Szczepanowski R."/>
            <person name="Bechthold A."/>
            <person name="Ruckert C."/>
        </authorList>
    </citation>
    <scope>NUCLEOTIDE SEQUENCE [LARGE SCALE GENOMIC DNA]</scope>
    <source>
        <strain evidence="3">ATCC 51144 / DSM 44229 / JCM 9112 / NBRC 15066 / NRRL 15764</strain>
    </source>
</reference>
<dbReference type="HOGENOM" id="CLU_1739208_0_0_11"/>